<sequence length="220" mass="25472">MKLFVPVRSLFLLLLTLGLLSGCQTAYYASMEKLGYHKRDILINRVEDTQKAQQETQQQFKDALEQFKAVVQFDGGNLQETYDKLNTEYEDSKTTADNLRGHIEKVEGVAEALFEEWEEELALYSNATLKRDSARKLQETKRQYKKLIASMWRAEKTIAPVLTTLHDQVLYLKHNLNARAIAALRGELKTVQKDVDRLLSSMQQAIRESQVFIQQMRRSQ</sequence>
<evidence type="ECO:0000313" key="2">
    <source>
        <dbReference type="EMBL" id="MDE1461990.1"/>
    </source>
</evidence>
<evidence type="ECO:0000313" key="3">
    <source>
        <dbReference type="Proteomes" id="UP001528823"/>
    </source>
</evidence>
<dbReference type="SUPFAM" id="SSF58100">
    <property type="entry name" value="Bacterial hemolysins"/>
    <property type="match status" value="1"/>
</dbReference>
<reference evidence="2 3" key="1">
    <citation type="submission" date="2022-11" db="EMBL/GenBank/DDBJ databases">
        <title>Spartinivicinus poritis sp. nov., isolated from scleractinian coral Porites lutea.</title>
        <authorList>
            <person name="Zhang G."/>
            <person name="Cai L."/>
            <person name="Wei Q."/>
        </authorList>
    </citation>
    <scope>NUCLEOTIDE SEQUENCE [LARGE SCALE GENOMIC DNA]</scope>
    <source>
        <strain evidence="2 3">A2-2</strain>
    </source>
</reference>
<name>A0ABT5U6K2_9GAMM</name>
<dbReference type="Pfam" id="PF11172">
    <property type="entry name" value="DUF2959"/>
    <property type="match status" value="1"/>
</dbReference>
<dbReference type="EMBL" id="JAPMOU010000008">
    <property type="protein sequence ID" value="MDE1461990.1"/>
    <property type="molecule type" value="Genomic_DNA"/>
</dbReference>
<gene>
    <name evidence="2" type="ORF">ORQ98_08405</name>
</gene>
<dbReference type="RefSeq" id="WP_274688349.1">
    <property type="nucleotide sequence ID" value="NZ_JAPMOU010000008.1"/>
</dbReference>
<dbReference type="InterPro" id="IPR021342">
    <property type="entry name" value="DUF2959"/>
</dbReference>
<feature type="coiled-coil region" evidence="1">
    <location>
        <begin position="181"/>
        <end position="208"/>
    </location>
</feature>
<keyword evidence="3" id="KW-1185">Reference proteome</keyword>
<protein>
    <submittedName>
        <fullName evidence="2">DUF2959 family protein</fullName>
    </submittedName>
</protein>
<dbReference type="PROSITE" id="PS51257">
    <property type="entry name" value="PROKAR_LIPOPROTEIN"/>
    <property type="match status" value="1"/>
</dbReference>
<evidence type="ECO:0000256" key="1">
    <source>
        <dbReference type="SAM" id="Coils"/>
    </source>
</evidence>
<accession>A0ABT5U6K2</accession>
<comment type="caution">
    <text evidence="2">The sequence shown here is derived from an EMBL/GenBank/DDBJ whole genome shotgun (WGS) entry which is preliminary data.</text>
</comment>
<dbReference type="Proteomes" id="UP001528823">
    <property type="component" value="Unassembled WGS sequence"/>
</dbReference>
<proteinExistence type="predicted"/>
<organism evidence="2 3">
    <name type="scientific">Spartinivicinus poritis</name>
    <dbReference type="NCBI Taxonomy" id="2994640"/>
    <lineage>
        <taxon>Bacteria</taxon>
        <taxon>Pseudomonadati</taxon>
        <taxon>Pseudomonadota</taxon>
        <taxon>Gammaproteobacteria</taxon>
        <taxon>Oceanospirillales</taxon>
        <taxon>Zooshikellaceae</taxon>
        <taxon>Spartinivicinus</taxon>
    </lineage>
</organism>
<keyword evidence="1" id="KW-0175">Coiled coil</keyword>